<feature type="region of interest" description="Disordered" evidence="1">
    <location>
        <begin position="143"/>
        <end position="200"/>
    </location>
</feature>
<reference evidence="2" key="2">
    <citation type="submission" date="2017-11" db="EMBL/GenBank/DDBJ databases">
        <title>Coralsnake Venomics: Analyses of Venom Gland Transcriptomes and Proteomes of Six Brazilian Taxa.</title>
        <authorList>
            <person name="Aird S.D."/>
            <person name="Jorge da Silva N."/>
            <person name="Qiu L."/>
            <person name="Villar-Briones A."/>
            <person name="Aparecida-Saddi V."/>
            <person name="Campos-Telles M.P."/>
            <person name="Grau M."/>
            <person name="Mikheyev A.S."/>
        </authorList>
    </citation>
    <scope>NUCLEOTIDE SEQUENCE</scope>
    <source>
        <tissue evidence="2">Venom_gland</tissue>
    </source>
</reference>
<feature type="compositionally biased region" description="Basic residues" evidence="1">
    <location>
        <begin position="162"/>
        <end position="177"/>
    </location>
</feature>
<dbReference type="EMBL" id="IACN01015269">
    <property type="protein sequence ID" value="LAB47269.1"/>
    <property type="molecule type" value="Transcribed_RNA"/>
</dbReference>
<proteinExistence type="predicted"/>
<sequence length="200" mass="22211">MEGHPVNLLFPTVPVPPHEGIAISANILIEAEPVGAGDDNLCGDRGQSLRQSELRPRPGHVAAAEILQVMVDPRGGGYSARPRDVYRARRLRAQPVCVETSRPGQRPVHGYREGRSCPRAQKPLQEFPHRCCLTGFFRLRRQTSDRFPLPQRPGIVSGSSRRYGRPKQKQQQTRHGKGTPMGSYNAEKFRGAISPEHVGQ</sequence>
<reference evidence="2" key="1">
    <citation type="submission" date="2017-07" db="EMBL/GenBank/DDBJ databases">
        <authorList>
            <person name="Mikheyev A."/>
            <person name="Grau M."/>
        </authorList>
    </citation>
    <scope>NUCLEOTIDE SEQUENCE</scope>
    <source>
        <tissue evidence="2">Venom_gland</tissue>
    </source>
</reference>
<protein>
    <submittedName>
        <fullName evidence="2">Uncharacterized protein</fullName>
    </submittedName>
</protein>
<dbReference type="AlphaFoldDB" id="A0A2D4NQD7"/>
<evidence type="ECO:0000313" key="2">
    <source>
        <dbReference type="EMBL" id="LAB47269.1"/>
    </source>
</evidence>
<organism evidence="2">
    <name type="scientific">Micrurus surinamensis</name>
    <name type="common">Surinam coral snake</name>
    <dbReference type="NCBI Taxonomy" id="129470"/>
    <lineage>
        <taxon>Eukaryota</taxon>
        <taxon>Metazoa</taxon>
        <taxon>Chordata</taxon>
        <taxon>Craniata</taxon>
        <taxon>Vertebrata</taxon>
        <taxon>Euteleostomi</taxon>
        <taxon>Lepidosauria</taxon>
        <taxon>Squamata</taxon>
        <taxon>Bifurcata</taxon>
        <taxon>Unidentata</taxon>
        <taxon>Episquamata</taxon>
        <taxon>Toxicofera</taxon>
        <taxon>Serpentes</taxon>
        <taxon>Colubroidea</taxon>
        <taxon>Elapidae</taxon>
        <taxon>Elapinae</taxon>
        <taxon>Micrurus</taxon>
    </lineage>
</organism>
<evidence type="ECO:0000256" key="1">
    <source>
        <dbReference type="SAM" id="MobiDB-lite"/>
    </source>
</evidence>
<accession>A0A2D4NQD7</accession>
<name>A0A2D4NQD7_MICSU</name>